<dbReference type="InterPro" id="IPR008927">
    <property type="entry name" value="6-PGluconate_DH-like_C_sf"/>
</dbReference>
<dbReference type="GO" id="GO:0000271">
    <property type="term" value="P:polysaccharide biosynthetic process"/>
    <property type="evidence" value="ECO:0007669"/>
    <property type="project" value="InterPro"/>
</dbReference>
<feature type="binding site" evidence="10">
    <location>
        <position position="265"/>
    </location>
    <ligand>
        <name>NAD(+)</name>
        <dbReference type="ChEBI" id="CHEBI:57540"/>
    </ligand>
</feature>
<comment type="pathway">
    <text evidence="1">Nucleotide-sugar biosynthesis; UDP-alpha-D-glucuronate biosynthesis; UDP-alpha-D-glucuronate from UDP-alpha-D-glucose: step 1/1.</text>
</comment>
<proteinExistence type="inferred from homology"/>
<evidence type="ECO:0000313" key="13">
    <source>
        <dbReference type="Proteomes" id="UP000297900"/>
    </source>
</evidence>
<feature type="binding site" evidence="10">
    <location>
        <position position="329"/>
    </location>
    <ligand>
        <name>NAD(+)</name>
        <dbReference type="ChEBI" id="CHEBI:57540"/>
    </ligand>
</feature>
<comment type="catalytic activity">
    <reaction evidence="6 7">
        <text>UDP-alpha-D-glucose + 2 NAD(+) + H2O = UDP-alpha-D-glucuronate + 2 NADH + 3 H(+)</text>
        <dbReference type="Rhea" id="RHEA:23596"/>
        <dbReference type="ChEBI" id="CHEBI:15377"/>
        <dbReference type="ChEBI" id="CHEBI:15378"/>
        <dbReference type="ChEBI" id="CHEBI:57540"/>
        <dbReference type="ChEBI" id="CHEBI:57945"/>
        <dbReference type="ChEBI" id="CHEBI:58052"/>
        <dbReference type="ChEBI" id="CHEBI:58885"/>
        <dbReference type="EC" id="1.1.1.22"/>
    </reaction>
</comment>
<evidence type="ECO:0000256" key="10">
    <source>
        <dbReference type="PIRSR" id="PIRSR500134-3"/>
    </source>
</evidence>
<feature type="binding site" evidence="9">
    <location>
        <position position="206"/>
    </location>
    <ligand>
        <name>substrate</name>
    </ligand>
</feature>
<dbReference type="GO" id="GO:0003979">
    <property type="term" value="F:UDP-glucose 6-dehydrogenase activity"/>
    <property type="evidence" value="ECO:0007669"/>
    <property type="project" value="UniProtKB-EC"/>
</dbReference>
<reference evidence="12 13" key="1">
    <citation type="submission" date="2019-03" db="EMBL/GenBank/DDBJ databases">
        <title>Cohnella endophytica sp. nov., a novel endophytic bacterium isolated from bark of Sonneratia apetala.</title>
        <authorList>
            <person name="Tuo L."/>
        </authorList>
    </citation>
    <scope>NUCLEOTIDE SEQUENCE [LARGE SCALE GENOMIC DNA]</scope>
    <source>
        <strain evidence="12 13">CCTCC AB 208254</strain>
    </source>
</reference>
<dbReference type="SUPFAM" id="SSF52413">
    <property type="entry name" value="UDP-glucose/GDP-mannose dehydrogenase C-terminal domain"/>
    <property type="match status" value="1"/>
</dbReference>
<dbReference type="AlphaFoldDB" id="A0A4Y8M1U0"/>
<dbReference type="EMBL" id="SOMN01000005">
    <property type="protein sequence ID" value="TFE29077.1"/>
    <property type="molecule type" value="Genomic_DNA"/>
</dbReference>
<feature type="binding site" evidence="9">
    <location>
        <position position="322"/>
    </location>
    <ligand>
        <name>substrate</name>
    </ligand>
</feature>
<sequence length="453" mass="48416">MKMAIVGAGVVGLATGAGFADLGHSVHCVDIDTGKIALLSRGSIPYHEPGLEALVLRNTSAGRLTFGHNPSKLLNDVELLFITVGTPSGDTGEMSLAALWSVIDQIEAWPDTDIRRMIAIKSTVPVGTAERVELRLRSRLPDNCLVDVVSIPEFMREGSAVRDFFEPSRIVIGTASVDAEERLTQLHQRLPGPILATDRRSAELAKLAANACLAVKISFANEIAALAEQTGADYPSVAHSLGLDPRIGPHFLAAGLGFGGSCLPKDTRALVRMADEAGAPQTLVEAAVRANAMLPLRMVRKLEAALSDPGRRRVALLGLAFKPGTDDMREAPSLRLIAELSRRHPGITLTAYDPEANHAARKLLPSSVKICDSAEEALKGADAAILVTEWREFRQIKADDFKIWMNRPIIMDGRNALDAAALNAQGVVCIGVGRLPVVPNESARKSGDLVPKV</sequence>
<organism evidence="12 13">
    <name type="scientific">Cohnella luojiensis</name>
    <dbReference type="NCBI Taxonomy" id="652876"/>
    <lineage>
        <taxon>Bacteria</taxon>
        <taxon>Bacillati</taxon>
        <taxon>Bacillota</taxon>
        <taxon>Bacilli</taxon>
        <taxon>Bacillales</taxon>
        <taxon>Paenibacillaceae</taxon>
        <taxon>Cohnella</taxon>
    </lineage>
</organism>
<dbReference type="RefSeq" id="WP_135151376.1">
    <property type="nucleotide sequence ID" value="NZ_SOMN01000005.1"/>
</dbReference>
<dbReference type="PIRSF" id="PIRSF500134">
    <property type="entry name" value="UDPglc_DH_bac"/>
    <property type="match status" value="1"/>
</dbReference>
<evidence type="ECO:0000256" key="5">
    <source>
        <dbReference type="ARBA" id="ARBA00023027"/>
    </source>
</evidence>
<evidence type="ECO:0000256" key="9">
    <source>
        <dbReference type="PIRSR" id="PIRSR500134-2"/>
    </source>
</evidence>
<feature type="domain" description="UDP-glucose/GDP-mannose dehydrogenase C-terminal" evidence="11">
    <location>
        <begin position="315"/>
        <end position="419"/>
    </location>
</feature>
<feature type="binding site" evidence="10">
    <location>
        <position position="35"/>
    </location>
    <ligand>
        <name>NAD(+)</name>
        <dbReference type="ChEBI" id="CHEBI:57540"/>
    </ligand>
</feature>
<dbReference type="Gene3D" id="1.20.5.100">
    <property type="entry name" value="Cytochrome c1, transmembrane anchor, C-terminal"/>
    <property type="match status" value="1"/>
</dbReference>
<dbReference type="OrthoDB" id="9803238at2"/>
<evidence type="ECO:0000256" key="2">
    <source>
        <dbReference type="ARBA" id="ARBA00006601"/>
    </source>
</evidence>
<feature type="binding site" evidence="9">
    <location>
        <position position="259"/>
    </location>
    <ligand>
        <name>substrate</name>
    </ligand>
</feature>
<dbReference type="GO" id="GO:0006065">
    <property type="term" value="P:UDP-glucuronate biosynthetic process"/>
    <property type="evidence" value="ECO:0007669"/>
    <property type="project" value="UniProtKB-UniPathway"/>
</dbReference>
<feature type="binding site" evidence="9">
    <location>
        <begin position="251"/>
        <end position="255"/>
    </location>
    <ligand>
        <name>substrate</name>
    </ligand>
</feature>
<dbReference type="Gene3D" id="3.40.50.720">
    <property type="entry name" value="NAD(P)-binding Rossmann-like Domain"/>
    <property type="match status" value="2"/>
</dbReference>
<evidence type="ECO:0000256" key="6">
    <source>
        <dbReference type="ARBA" id="ARBA00047473"/>
    </source>
</evidence>
<dbReference type="Pfam" id="PF03721">
    <property type="entry name" value="UDPG_MGDP_dh_N"/>
    <property type="match status" value="1"/>
</dbReference>
<dbReference type="UniPathway" id="UPA00038">
    <property type="reaction ID" value="UER00491"/>
</dbReference>
<dbReference type="PANTHER" id="PTHR43750">
    <property type="entry name" value="UDP-GLUCOSE 6-DEHYDROGENASE TUAD"/>
    <property type="match status" value="1"/>
</dbReference>
<dbReference type="Pfam" id="PF00984">
    <property type="entry name" value="UDPG_MGDP_dh"/>
    <property type="match status" value="1"/>
</dbReference>
<evidence type="ECO:0000256" key="7">
    <source>
        <dbReference type="PIRNR" id="PIRNR000124"/>
    </source>
</evidence>
<keyword evidence="4 7" id="KW-0560">Oxidoreductase</keyword>
<dbReference type="SUPFAM" id="SSF51735">
    <property type="entry name" value="NAD(P)-binding Rossmann-fold domains"/>
    <property type="match status" value="1"/>
</dbReference>
<dbReference type="InterPro" id="IPR028357">
    <property type="entry name" value="UDPglc_DH_bac"/>
</dbReference>
<keyword evidence="5 7" id="KW-0520">NAD</keyword>
<dbReference type="SUPFAM" id="SSF48179">
    <property type="entry name" value="6-phosphogluconate dehydrogenase C-terminal domain-like"/>
    <property type="match status" value="1"/>
</dbReference>
<keyword evidence="13" id="KW-1185">Reference proteome</keyword>
<dbReference type="NCBIfam" id="TIGR03026">
    <property type="entry name" value="NDP-sugDHase"/>
    <property type="match status" value="1"/>
</dbReference>
<feature type="binding site" evidence="9">
    <location>
        <begin position="154"/>
        <end position="157"/>
    </location>
    <ligand>
        <name>substrate</name>
    </ligand>
</feature>
<dbReference type="InterPro" id="IPR001732">
    <property type="entry name" value="UDP-Glc/GDP-Man_DH_N"/>
</dbReference>
<evidence type="ECO:0000256" key="1">
    <source>
        <dbReference type="ARBA" id="ARBA00004701"/>
    </source>
</evidence>
<dbReference type="InterPro" id="IPR036291">
    <property type="entry name" value="NAD(P)-bd_dom_sf"/>
</dbReference>
<dbReference type="Proteomes" id="UP000297900">
    <property type="component" value="Unassembled WGS sequence"/>
</dbReference>
<comment type="similarity">
    <text evidence="2 7">Belongs to the UDP-glucose/GDP-mannose dehydrogenase family.</text>
</comment>
<dbReference type="PANTHER" id="PTHR43750:SF3">
    <property type="entry name" value="UDP-GLUCOSE 6-DEHYDROGENASE TUAD"/>
    <property type="match status" value="1"/>
</dbReference>
<dbReference type="InterPro" id="IPR014026">
    <property type="entry name" value="UDP-Glc/GDP-Man_DH_dimer"/>
</dbReference>
<dbReference type="InterPro" id="IPR014027">
    <property type="entry name" value="UDP-Glc/GDP-Man_DH_C"/>
</dbReference>
<feature type="binding site" evidence="10">
    <location>
        <position position="30"/>
    </location>
    <ligand>
        <name>NAD(+)</name>
        <dbReference type="ChEBI" id="CHEBI:57540"/>
    </ligand>
</feature>
<evidence type="ECO:0000256" key="8">
    <source>
        <dbReference type="PIRSR" id="PIRSR500134-1"/>
    </source>
</evidence>
<name>A0A4Y8M1U0_9BACL</name>
<dbReference type="InterPro" id="IPR036220">
    <property type="entry name" value="UDP-Glc/GDP-Man_DH_C_sf"/>
</dbReference>
<dbReference type="EC" id="1.1.1.22" evidence="3 7"/>
<feature type="binding site" evidence="10">
    <location>
        <position position="157"/>
    </location>
    <ligand>
        <name>NAD(+)</name>
        <dbReference type="ChEBI" id="CHEBI:57540"/>
    </ligand>
</feature>
<accession>A0A4Y8M1U0</accession>
<protein>
    <recommendedName>
        <fullName evidence="3 7">UDP-glucose 6-dehydrogenase</fullName>
        <ecNumber evidence="3 7">1.1.1.22</ecNumber>
    </recommendedName>
</protein>
<feature type="active site" description="Nucleophile" evidence="8">
    <location>
        <position position="262"/>
    </location>
</feature>
<dbReference type="Pfam" id="PF03720">
    <property type="entry name" value="UDPG_MGDP_dh_C"/>
    <property type="match status" value="1"/>
</dbReference>
<evidence type="ECO:0000256" key="3">
    <source>
        <dbReference type="ARBA" id="ARBA00012954"/>
    </source>
</evidence>
<dbReference type="InterPro" id="IPR017476">
    <property type="entry name" value="UDP-Glc/GDP-Man"/>
</dbReference>
<evidence type="ECO:0000259" key="11">
    <source>
        <dbReference type="SMART" id="SM00984"/>
    </source>
</evidence>
<dbReference type="PIRSF" id="PIRSF000124">
    <property type="entry name" value="UDPglc_GDPman_dh"/>
    <property type="match status" value="1"/>
</dbReference>
<evidence type="ECO:0000313" key="12">
    <source>
        <dbReference type="EMBL" id="TFE29077.1"/>
    </source>
</evidence>
<dbReference type="SMART" id="SM00984">
    <property type="entry name" value="UDPG_MGDP_dh_C"/>
    <property type="match status" value="1"/>
</dbReference>
<evidence type="ECO:0000256" key="4">
    <source>
        <dbReference type="ARBA" id="ARBA00023002"/>
    </source>
</evidence>
<feature type="binding site" evidence="10">
    <location>
        <position position="86"/>
    </location>
    <ligand>
        <name>NAD(+)</name>
        <dbReference type="ChEBI" id="CHEBI:57540"/>
    </ligand>
</feature>
<dbReference type="GO" id="GO:0051287">
    <property type="term" value="F:NAD binding"/>
    <property type="evidence" value="ECO:0007669"/>
    <property type="project" value="InterPro"/>
</dbReference>
<gene>
    <name evidence="12" type="ORF">E2980_06740</name>
</gene>
<comment type="caution">
    <text evidence="12">The sequence shown here is derived from an EMBL/GenBank/DDBJ whole genome shotgun (WGS) entry which is preliminary data.</text>
</comment>
<feature type="binding site" evidence="10">
    <location>
        <position position="123"/>
    </location>
    <ligand>
        <name>NAD(+)</name>
        <dbReference type="ChEBI" id="CHEBI:57540"/>
    </ligand>
</feature>